<dbReference type="HOGENOM" id="CLU_065901_2_0_7"/>
<dbReference type="EMBL" id="CP010311">
    <property type="protein sequence ID" value="AJF07432.1"/>
    <property type="molecule type" value="Genomic_DNA"/>
</dbReference>
<evidence type="ECO:0000256" key="2">
    <source>
        <dbReference type="ARBA" id="ARBA00023239"/>
    </source>
</evidence>
<dbReference type="GO" id="GO:0046872">
    <property type="term" value="F:metal ion binding"/>
    <property type="evidence" value="ECO:0007669"/>
    <property type="project" value="UniProtKB-KW"/>
</dbReference>
<keyword evidence="4" id="KW-1185">Reference proteome</keyword>
<dbReference type="Gene3D" id="3.40.50.1400">
    <property type="match status" value="1"/>
</dbReference>
<dbReference type="PANTHER" id="PTHR33542:SF3">
    <property type="entry name" value="SIROHYDROCHLORIN FERROCHELATASE, CHLOROPLASTIC"/>
    <property type="match status" value="1"/>
</dbReference>
<dbReference type="OrthoDB" id="9797895at2"/>
<keyword evidence="1" id="KW-0479">Metal-binding</keyword>
<dbReference type="InterPro" id="IPR050963">
    <property type="entry name" value="Sirohydro_Cobaltochel/CbiX"/>
</dbReference>
<evidence type="ECO:0000256" key="1">
    <source>
        <dbReference type="ARBA" id="ARBA00022723"/>
    </source>
</evidence>
<dbReference type="PANTHER" id="PTHR33542">
    <property type="entry name" value="SIROHYDROCHLORIN FERROCHELATASE, CHLOROPLASTIC"/>
    <property type="match status" value="1"/>
</dbReference>
<dbReference type="AlphaFoldDB" id="A0A0B5FH04"/>
<dbReference type="Proteomes" id="UP000035036">
    <property type="component" value="Chromosome"/>
</dbReference>
<dbReference type="SUPFAM" id="SSF53800">
    <property type="entry name" value="Chelatase"/>
    <property type="match status" value="1"/>
</dbReference>
<keyword evidence="2" id="KW-0456">Lyase</keyword>
<name>A0A0B5FH04_9BACT</name>
<dbReference type="RefSeq" id="WP_040201340.1">
    <property type="nucleotide sequence ID" value="NZ_CP010311.1"/>
</dbReference>
<proteinExistence type="predicted"/>
<reference evidence="3 4" key="1">
    <citation type="journal article" date="2015" name="Genome Announc.">
        <title>Genomes of Geoalkalibacter ferrihydriticus Z-0531T and Geoalkalibacter subterraneus Red1T, Two Haloalkaliphilic Metal-Reducing Deltaproteobacteria.</title>
        <authorList>
            <person name="Badalamenti J.P."/>
            <person name="Krajmalnik-Brown R."/>
            <person name="Torres C.I."/>
            <person name="Bond D.R."/>
        </authorList>
    </citation>
    <scope>NUCLEOTIDE SEQUENCE [LARGE SCALE GENOMIC DNA]</scope>
    <source>
        <strain evidence="3 4">Red1</strain>
    </source>
</reference>
<protein>
    <submittedName>
        <fullName evidence="3">Sirohydrochlorin cobaltochelatase</fullName>
    </submittedName>
</protein>
<dbReference type="CDD" id="cd03416">
    <property type="entry name" value="CbiX_SirB_N"/>
    <property type="match status" value="1"/>
</dbReference>
<dbReference type="STRING" id="483547.GSUB_13865"/>
<dbReference type="KEGG" id="gsb:GSUB_13865"/>
<dbReference type="Pfam" id="PF01903">
    <property type="entry name" value="CbiX"/>
    <property type="match status" value="1"/>
</dbReference>
<organism evidence="3 4">
    <name type="scientific">Geoalkalibacter subterraneus</name>
    <dbReference type="NCBI Taxonomy" id="483547"/>
    <lineage>
        <taxon>Bacteria</taxon>
        <taxon>Pseudomonadati</taxon>
        <taxon>Thermodesulfobacteriota</taxon>
        <taxon>Desulfuromonadia</taxon>
        <taxon>Desulfuromonadales</taxon>
        <taxon>Geoalkalibacteraceae</taxon>
        <taxon>Geoalkalibacter</taxon>
    </lineage>
</organism>
<sequence length="127" mass="13944">MKTALLLIGHGSRIDGANATLHAIAEMIRNLAEFDLVEVSFLSRDTAEIQEKIDACVQQGAQCILLYPYFLSAGTHVLNDLPSLLDDAARRHPDVKLTLAEPLGAHPKLAEIVCERAREKMVKAGWI</sequence>
<evidence type="ECO:0000313" key="4">
    <source>
        <dbReference type="Proteomes" id="UP000035036"/>
    </source>
</evidence>
<dbReference type="InterPro" id="IPR002762">
    <property type="entry name" value="CbiX-like"/>
</dbReference>
<gene>
    <name evidence="3" type="ORF">GSUB_13865</name>
</gene>
<dbReference type="GO" id="GO:0016829">
    <property type="term" value="F:lyase activity"/>
    <property type="evidence" value="ECO:0007669"/>
    <property type="project" value="UniProtKB-KW"/>
</dbReference>
<accession>A0A0B5FH04</accession>
<evidence type="ECO:0000313" key="3">
    <source>
        <dbReference type="EMBL" id="AJF07432.1"/>
    </source>
</evidence>